<name>A0A920CT71_9BACL</name>
<dbReference type="AlphaFoldDB" id="A0A920CT71"/>
<evidence type="ECO:0000259" key="1">
    <source>
        <dbReference type="Pfam" id="PF19501"/>
    </source>
</evidence>
<feature type="domain" description="PcRGLX/YetA-like C-terminal alpha/alpha toroid" evidence="3">
    <location>
        <begin position="484"/>
        <end position="889"/>
    </location>
</feature>
<evidence type="ECO:0000259" key="3">
    <source>
        <dbReference type="Pfam" id="PF21346"/>
    </source>
</evidence>
<dbReference type="Pfam" id="PF21345">
    <property type="entry name" value="PcRGLX_2nd"/>
    <property type="match status" value="1"/>
</dbReference>
<dbReference type="PANTHER" id="PTHR40081:SF1">
    <property type="entry name" value="TAT PATHWAY SIGNAL SEQUENCE DOMAIN PROTEIN"/>
    <property type="match status" value="1"/>
</dbReference>
<dbReference type="Proteomes" id="UP000683139">
    <property type="component" value="Unassembled WGS sequence"/>
</dbReference>
<dbReference type="InterPro" id="IPR045793">
    <property type="entry name" value="PcRGLX/YetA-like"/>
</dbReference>
<evidence type="ECO:0008006" key="6">
    <source>
        <dbReference type="Google" id="ProtNLM"/>
    </source>
</evidence>
<comment type="caution">
    <text evidence="4">The sequence shown here is derived from an EMBL/GenBank/DDBJ whole genome shotgun (WGS) entry which is preliminary data.</text>
</comment>
<dbReference type="EMBL" id="BOSE01000002">
    <property type="protein sequence ID" value="GIP15562.1"/>
    <property type="molecule type" value="Genomic_DNA"/>
</dbReference>
<accession>A0A920CT71</accession>
<organism evidence="4 5">
    <name type="scientific">Paenibacillus montaniterrae</name>
    <dbReference type="NCBI Taxonomy" id="429341"/>
    <lineage>
        <taxon>Bacteria</taxon>
        <taxon>Bacillati</taxon>
        <taxon>Bacillota</taxon>
        <taxon>Bacilli</taxon>
        <taxon>Bacillales</taxon>
        <taxon>Paenibacillaceae</taxon>
        <taxon>Paenibacillus</taxon>
    </lineage>
</organism>
<dbReference type="RefSeq" id="WP_246563210.1">
    <property type="nucleotide sequence ID" value="NZ_BOSE01000002.1"/>
</dbReference>
<proteinExistence type="predicted"/>
<evidence type="ECO:0000259" key="2">
    <source>
        <dbReference type="Pfam" id="PF21345"/>
    </source>
</evidence>
<reference evidence="4" key="1">
    <citation type="submission" date="2021-03" db="EMBL/GenBank/DDBJ databases">
        <title>Antimicrobial resistance genes in bacteria isolated from Japanese honey, and their potential for conferring macrolide and lincosamide resistance in the American foulbrood pathogen Paenibacillus larvae.</title>
        <authorList>
            <person name="Okamoto M."/>
            <person name="Kumagai M."/>
            <person name="Kanamori H."/>
            <person name="Takamatsu D."/>
        </authorList>
    </citation>
    <scope>NUCLEOTIDE SEQUENCE</scope>
    <source>
        <strain evidence="4">J40TS1</strain>
    </source>
</reference>
<feature type="domain" description="PcRGLX/YetA-like N-terminal RIFT barrel" evidence="1">
    <location>
        <begin position="19"/>
        <end position="98"/>
    </location>
</feature>
<keyword evidence="5" id="KW-1185">Reference proteome</keyword>
<feature type="domain" description="PcRGLX/YetA-like central beta-sandwich" evidence="2">
    <location>
        <begin position="112"/>
        <end position="477"/>
    </location>
</feature>
<gene>
    <name evidence="4" type="primary">yetA</name>
    <name evidence="4" type="ORF">J40TS1_12040</name>
</gene>
<dbReference type="PANTHER" id="PTHR40081">
    <property type="entry name" value="CONCANAVALIN A-LIKE LECTIN/GLUCANASE"/>
    <property type="match status" value="1"/>
</dbReference>
<sequence length="894" mass="100798">MNCDQIEISAASGIKEGQSVSLKWLDPGHASGLTAGVTWGVPWHRGQLARDEPLELLDEQGLQQPVQSWPLAYWPDGSVKWTAHAAQLPNYGHERFTLCKAAKQAAASASFVSEDDQYISIHSDVLACKIAKQGDILVTSLALNLAASQSDNTARPIAQRGRLKLHVADLSGAAAGSSRHTASKQEYTGHIEQACIENAGPLRAVIVIKGRHMPIGEKLQIGSAGLIPFTVRLIFYRSSATIGLKHTLFYDGDPAQHAIAAVGICFDLPMQGELYNRHIRFAGDTGWFSEAARGLMTARLPDYIRDSYKRQLDGEFVEWDQADEQVQRYRKLLDDAAIWNDFKLVQLSPDSYKISKRTSEQAAWIRALYGARARGMMYAGSEAGGIAFGLKHFWQQCPSGFEVRGLGSEQAEATLWLWNPDGEPMDLRHYDTVTHVLSSYEGDDELRSTPYGIAHTSDCILHLAGQTPSLAELEQLARVCEYTPLLVCQPERYAASSVFGRYSLPDCSTAGHRELEDMLEQLWRFYRDEVEQRKWYGFWDYGDVMHSYDPVRHTWKYDIGGCAWQNTELVPNKWLWYSFLRTGQSELFYMAEAMTRHTSETDLYHFGPYQGLGSRHNVLHFGCGCKEARIGMATLHRFYFYLTADERVGEIMDEIKDADYATVALDPMRAYFPKDEFPTHARSGPDWSAFCANWLVQWERYESQHYLDKIKAGIESLKRSPHRLLGGPTYGYNPETGELSYIGHENYDYHMIICMGGPQVWIELADLLEDEEWADMLAELGEFYNLSAEEKSKRTNGAIVGKRWSIPMLSTLLMAYAAQRTGNKELGKQAWSYLTTVTDHWQISRLTPQQAPILEYPHKVVEVEGLSTNTASQWSLNVLMCKAYIGELLQGASL</sequence>
<dbReference type="InterPro" id="IPR048330">
    <property type="entry name" value="PcRGLX/YetA_2nd"/>
</dbReference>
<dbReference type="Pfam" id="PF21346">
    <property type="entry name" value="PcRGLX_3rd"/>
    <property type="match status" value="1"/>
</dbReference>
<evidence type="ECO:0000313" key="4">
    <source>
        <dbReference type="EMBL" id="GIP15562.1"/>
    </source>
</evidence>
<dbReference type="Pfam" id="PF19501">
    <property type="entry name" value="PcRGLX_1st"/>
    <property type="match status" value="1"/>
</dbReference>
<dbReference type="InterPro" id="IPR048331">
    <property type="entry name" value="PcRGLX/YetA_3rd"/>
</dbReference>
<dbReference type="InterPro" id="IPR048329">
    <property type="entry name" value="PcRGLX_1st"/>
</dbReference>
<evidence type="ECO:0000313" key="5">
    <source>
        <dbReference type="Proteomes" id="UP000683139"/>
    </source>
</evidence>
<protein>
    <recommendedName>
        <fullName evidence="6">Tat pathway signal sequence domain protein</fullName>
    </recommendedName>
</protein>